<protein>
    <submittedName>
        <fullName evidence="2">Alpha/beta hydrolase</fullName>
    </submittedName>
</protein>
<sequence>MVVMAAIAAGVLAGGLPYAARGSGPPVIVLPGITGDNADPAGRDRRAQLRVFRSLTDRFTLLVINRRPGLARGAALQDLAEDYAKAIAHEFGGRPVPVIGVSTGGSIAQLLAARHPELVSRLVLVSSACRLSAGGRRVQRDLARYAAEGRPRRAWASTGPALAGGVAGRWCCTALLWLFGRRMTAADPTDLLVTVAAEDTFDAARDLPRIAAPTLVIGGARDGFYNPQLFRETAYRIPDARLVLYRRKGHAATVAGRAAAREIAEFLG</sequence>
<dbReference type="InterPro" id="IPR000073">
    <property type="entry name" value="AB_hydrolase_1"/>
</dbReference>
<name>A0A919K6B8_9ACTN</name>
<dbReference type="SUPFAM" id="SSF53474">
    <property type="entry name" value="alpha/beta-Hydrolases"/>
    <property type="match status" value="1"/>
</dbReference>
<keyword evidence="2" id="KW-0378">Hydrolase</keyword>
<dbReference type="InterPro" id="IPR029058">
    <property type="entry name" value="AB_hydrolase_fold"/>
</dbReference>
<comment type="caution">
    <text evidence="2">The sequence shown here is derived from an EMBL/GenBank/DDBJ whole genome shotgun (WGS) entry which is preliminary data.</text>
</comment>
<keyword evidence="3" id="KW-1185">Reference proteome</keyword>
<dbReference type="AlphaFoldDB" id="A0A919K6B8"/>
<evidence type="ECO:0000313" key="3">
    <source>
        <dbReference type="Proteomes" id="UP000636960"/>
    </source>
</evidence>
<dbReference type="InterPro" id="IPR022742">
    <property type="entry name" value="Hydrolase_4"/>
</dbReference>
<gene>
    <name evidence="2" type="ORF">Ari01nite_92110</name>
</gene>
<accession>A0A919K6B8</accession>
<evidence type="ECO:0000313" key="2">
    <source>
        <dbReference type="EMBL" id="GIF01747.1"/>
    </source>
</evidence>
<evidence type="ECO:0000259" key="1">
    <source>
        <dbReference type="Pfam" id="PF12146"/>
    </source>
</evidence>
<dbReference type="Proteomes" id="UP000636960">
    <property type="component" value="Unassembled WGS sequence"/>
</dbReference>
<dbReference type="EMBL" id="BOMV01000111">
    <property type="protein sequence ID" value="GIF01747.1"/>
    <property type="molecule type" value="Genomic_DNA"/>
</dbReference>
<dbReference type="InterPro" id="IPR050471">
    <property type="entry name" value="AB_hydrolase"/>
</dbReference>
<organism evidence="2 3">
    <name type="scientific">Paractinoplanes rishiriensis</name>
    <dbReference type="NCBI Taxonomy" id="1050105"/>
    <lineage>
        <taxon>Bacteria</taxon>
        <taxon>Bacillati</taxon>
        <taxon>Actinomycetota</taxon>
        <taxon>Actinomycetes</taxon>
        <taxon>Micromonosporales</taxon>
        <taxon>Micromonosporaceae</taxon>
        <taxon>Paractinoplanes</taxon>
    </lineage>
</organism>
<dbReference type="PANTHER" id="PTHR43433">
    <property type="entry name" value="HYDROLASE, ALPHA/BETA FOLD FAMILY PROTEIN"/>
    <property type="match status" value="1"/>
</dbReference>
<reference evidence="2" key="1">
    <citation type="submission" date="2021-01" db="EMBL/GenBank/DDBJ databases">
        <title>Whole genome shotgun sequence of Actinoplanes rishiriensis NBRC 108556.</title>
        <authorList>
            <person name="Komaki H."/>
            <person name="Tamura T."/>
        </authorList>
    </citation>
    <scope>NUCLEOTIDE SEQUENCE</scope>
    <source>
        <strain evidence="2">NBRC 108556</strain>
    </source>
</reference>
<feature type="domain" description="Serine aminopeptidase S33" evidence="1">
    <location>
        <begin position="76"/>
        <end position="251"/>
    </location>
</feature>
<dbReference type="Pfam" id="PF12146">
    <property type="entry name" value="Hydrolase_4"/>
    <property type="match status" value="1"/>
</dbReference>
<dbReference type="PRINTS" id="PR00111">
    <property type="entry name" value="ABHYDROLASE"/>
</dbReference>
<proteinExistence type="predicted"/>
<dbReference type="GO" id="GO:0016787">
    <property type="term" value="F:hydrolase activity"/>
    <property type="evidence" value="ECO:0007669"/>
    <property type="project" value="UniProtKB-KW"/>
</dbReference>
<dbReference type="Gene3D" id="3.40.50.1820">
    <property type="entry name" value="alpha/beta hydrolase"/>
    <property type="match status" value="1"/>
</dbReference>
<dbReference type="PANTHER" id="PTHR43433:SF5">
    <property type="entry name" value="AB HYDROLASE-1 DOMAIN-CONTAINING PROTEIN"/>
    <property type="match status" value="1"/>
</dbReference>